<dbReference type="OrthoDB" id="3766406at2759"/>
<evidence type="ECO:0000313" key="1">
    <source>
        <dbReference type="EMBL" id="OCL07023.1"/>
    </source>
</evidence>
<feature type="non-terminal residue" evidence="1">
    <location>
        <position position="334"/>
    </location>
</feature>
<gene>
    <name evidence="1" type="ORF">AOQ84DRAFT_295909</name>
</gene>
<protein>
    <recommendedName>
        <fullName evidence="3">F-box domain-containing protein</fullName>
    </recommendedName>
</protein>
<evidence type="ECO:0000313" key="2">
    <source>
        <dbReference type="Proteomes" id="UP000250140"/>
    </source>
</evidence>
<dbReference type="Proteomes" id="UP000250140">
    <property type="component" value="Unassembled WGS sequence"/>
</dbReference>
<dbReference type="InterPro" id="IPR036047">
    <property type="entry name" value="F-box-like_dom_sf"/>
</dbReference>
<reference evidence="1 2" key="1">
    <citation type="journal article" date="2016" name="Nat. Commun.">
        <title>Ectomycorrhizal ecology is imprinted in the genome of the dominant symbiotic fungus Cenococcum geophilum.</title>
        <authorList>
            <consortium name="DOE Joint Genome Institute"/>
            <person name="Peter M."/>
            <person name="Kohler A."/>
            <person name="Ohm R.A."/>
            <person name="Kuo A."/>
            <person name="Krutzmann J."/>
            <person name="Morin E."/>
            <person name="Arend M."/>
            <person name="Barry K.W."/>
            <person name="Binder M."/>
            <person name="Choi C."/>
            <person name="Clum A."/>
            <person name="Copeland A."/>
            <person name="Grisel N."/>
            <person name="Haridas S."/>
            <person name="Kipfer T."/>
            <person name="LaButti K."/>
            <person name="Lindquist E."/>
            <person name="Lipzen A."/>
            <person name="Maire R."/>
            <person name="Meier B."/>
            <person name="Mihaltcheva S."/>
            <person name="Molinier V."/>
            <person name="Murat C."/>
            <person name="Poggeler S."/>
            <person name="Quandt C.A."/>
            <person name="Sperisen C."/>
            <person name="Tritt A."/>
            <person name="Tisserant E."/>
            <person name="Crous P.W."/>
            <person name="Henrissat B."/>
            <person name="Nehls U."/>
            <person name="Egli S."/>
            <person name="Spatafora J.W."/>
            <person name="Grigoriev I.V."/>
            <person name="Martin F.M."/>
        </authorList>
    </citation>
    <scope>NUCLEOTIDE SEQUENCE [LARGE SCALE GENOMIC DNA]</scope>
    <source>
        <strain evidence="1 2">CBS 207.34</strain>
    </source>
</reference>
<name>A0A8E2JRP4_9PEZI</name>
<dbReference type="SUPFAM" id="SSF81383">
    <property type="entry name" value="F-box domain"/>
    <property type="match status" value="1"/>
</dbReference>
<organism evidence="1 2">
    <name type="scientific">Glonium stellatum</name>
    <dbReference type="NCBI Taxonomy" id="574774"/>
    <lineage>
        <taxon>Eukaryota</taxon>
        <taxon>Fungi</taxon>
        <taxon>Dikarya</taxon>
        <taxon>Ascomycota</taxon>
        <taxon>Pezizomycotina</taxon>
        <taxon>Dothideomycetes</taxon>
        <taxon>Pleosporomycetidae</taxon>
        <taxon>Gloniales</taxon>
        <taxon>Gloniaceae</taxon>
        <taxon>Glonium</taxon>
    </lineage>
</organism>
<proteinExistence type="predicted"/>
<keyword evidence="2" id="KW-1185">Reference proteome</keyword>
<dbReference type="AlphaFoldDB" id="A0A8E2JRP4"/>
<dbReference type="EMBL" id="KV749934">
    <property type="protein sequence ID" value="OCL07023.1"/>
    <property type="molecule type" value="Genomic_DNA"/>
</dbReference>
<accession>A0A8E2JRP4</accession>
<evidence type="ECO:0008006" key="3">
    <source>
        <dbReference type="Google" id="ProtNLM"/>
    </source>
</evidence>
<sequence>KPPILGIPLEIIQEITSYLPRESAAAFCLSSRYICYAVGTDHLYKLLKRARGKYERRANTVILEKAFPSHWFCAWCDKFHSHNRLGGPKRFKRETKRKCAEFNSYLHYEHQYVLAYHHIRLAMNQHLLGLDYGIPLDDFAFDSTDTVKISKKNCSMQLRVEARIISNHFLLNARCSVLITTGMRGHPDFAAQIVGAMPQLVVGHRGSSNGHLDLRETIESTLKQGHCKSKLCYCGQCSTDYDSAVSCSVLNDSDIFKLSVEVWRNLGDGRTPFETLWRAHGEKGNRHGDYISDALGLMKRELAFQAGEIKEAFQAEGTTGRFGRFGTNASSGGL</sequence>